<sequence length="121" mass="13051">MATNSHCSTETLFSVLQLGLMNNEAHICRGALKQRERGDKVMASRNIIKSELFHPAENRAVVAGGADAHSNLGVKEHGVFSTSPQKKNVFYKVNVGVEGKVCECCLSNMGLGTLHGPKTLQ</sequence>
<dbReference type="EMBL" id="GBYX01475818">
    <property type="protein sequence ID" value="JAO05859.1"/>
    <property type="molecule type" value="Transcribed_RNA"/>
</dbReference>
<protein>
    <submittedName>
        <fullName evidence="1">PPUP8367</fullName>
    </submittedName>
</protein>
<name>A0A0S7EU74_9TELE</name>
<organism evidence="1">
    <name type="scientific">Poeciliopsis prolifica</name>
    <name type="common">blackstripe livebearer</name>
    <dbReference type="NCBI Taxonomy" id="188132"/>
    <lineage>
        <taxon>Eukaryota</taxon>
        <taxon>Metazoa</taxon>
        <taxon>Chordata</taxon>
        <taxon>Craniata</taxon>
        <taxon>Vertebrata</taxon>
        <taxon>Euteleostomi</taxon>
        <taxon>Actinopterygii</taxon>
        <taxon>Neopterygii</taxon>
        <taxon>Teleostei</taxon>
        <taxon>Neoteleostei</taxon>
        <taxon>Acanthomorphata</taxon>
        <taxon>Ovalentaria</taxon>
        <taxon>Atherinomorphae</taxon>
        <taxon>Cyprinodontiformes</taxon>
        <taxon>Poeciliidae</taxon>
        <taxon>Poeciliinae</taxon>
        <taxon>Poeciliopsis</taxon>
    </lineage>
</organism>
<evidence type="ECO:0000313" key="1">
    <source>
        <dbReference type="EMBL" id="JAO05859.1"/>
    </source>
</evidence>
<gene>
    <name evidence="1" type="primary">PPUP8367</name>
</gene>
<reference evidence="1" key="1">
    <citation type="submission" date="2014-12" db="EMBL/GenBank/DDBJ databases">
        <title>Parallel Evolution in Life History Adaptation Evident in the Tissue-Specific Poeciliopsis prolifica transcriptome.</title>
        <authorList>
            <person name="Jue N.K."/>
            <person name="Foley R.J."/>
            <person name="Obergfell C."/>
            <person name="Reznick D.N."/>
            <person name="O'Neill R.J."/>
            <person name="O'Neill M.J."/>
        </authorList>
    </citation>
    <scope>NUCLEOTIDE SEQUENCE</scope>
</reference>
<accession>A0A0S7EU74</accession>
<dbReference type="AlphaFoldDB" id="A0A0S7EU74"/>
<proteinExistence type="predicted"/>